<evidence type="ECO:0000313" key="2">
    <source>
        <dbReference type="EMBL" id="OCF37471.1"/>
    </source>
</evidence>
<proteinExistence type="predicted"/>
<evidence type="ECO:0000313" key="3">
    <source>
        <dbReference type="Proteomes" id="UP000092666"/>
    </source>
</evidence>
<protein>
    <submittedName>
        <fullName evidence="2">Uncharacterized protein</fullName>
    </submittedName>
</protein>
<reference evidence="3" key="2">
    <citation type="submission" date="2013-12" db="EMBL/GenBank/DDBJ databases">
        <title>Evolution of pathogenesis and genome organization in the Tremellales.</title>
        <authorList>
            <person name="Cuomo C."/>
            <person name="Litvintseva A."/>
            <person name="Heitman J."/>
            <person name="Chen Y."/>
            <person name="Sun S."/>
            <person name="Springer D."/>
            <person name="Dromer F."/>
            <person name="Young S."/>
            <person name="Zeng Q."/>
            <person name="Chapman S."/>
            <person name="Gujja S."/>
            <person name="Saif S."/>
            <person name="Birren B."/>
        </authorList>
    </citation>
    <scope>NUCLEOTIDE SEQUENCE [LARGE SCALE GENOMIC DNA]</scope>
    <source>
        <strain evidence="3">BCC8398</strain>
    </source>
</reference>
<gene>
    <name evidence="2" type="ORF">I316_00595</name>
</gene>
<feature type="region of interest" description="Disordered" evidence="1">
    <location>
        <begin position="321"/>
        <end position="420"/>
    </location>
</feature>
<accession>A0A1B9H2H6</accession>
<feature type="compositionally biased region" description="Low complexity" evidence="1">
    <location>
        <begin position="373"/>
        <end position="387"/>
    </location>
</feature>
<keyword evidence="3" id="KW-1185">Reference proteome</keyword>
<dbReference type="AlphaFoldDB" id="A0A1B9H2H6"/>
<feature type="compositionally biased region" description="Polar residues" evidence="1">
    <location>
        <begin position="25"/>
        <end position="35"/>
    </location>
</feature>
<reference evidence="2 3" key="1">
    <citation type="submission" date="2013-07" db="EMBL/GenBank/DDBJ databases">
        <title>The Genome Sequence of Cryptococcus heveanensis BCC8398.</title>
        <authorList>
            <consortium name="The Broad Institute Genome Sequencing Platform"/>
            <person name="Cuomo C."/>
            <person name="Litvintseva A."/>
            <person name="Chen Y."/>
            <person name="Heitman J."/>
            <person name="Sun S."/>
            <person name="Springer D."/>
            <person name="Dromer F."/>
            <person name="Young S.K."/>
            <person name="Zeng Q."/>
            <person name="Gargeya S."/>
            <person name="Fitzgerald M."/>
            <person name="Abouelleil A."/>
            <person name="Alvarado L."/>
            <person name="Berlin A.M."/>
            <person name="Chapman S.B."/>
            <person name="Dewar J."/>
            <person name="Goldberg J."/>
            <person name="Griggs A."/>
            <person name="Gujja S."/>
            <person name="Hansen M."/>
            <person name="Howarth C."/>
            <person name="Imamovic A."/>
            <person name="Larimer J."/>
            <person name="McCowan C."/>
            <person name="Murphy C."/>
            <person name="Pearson M."/>
            <person name="Priest M."/>
            <person name="Roberts A."/>
            <person name="Saif S."/>
            <person name="Shea T."/>
            <person name="Sykes S."/>
            <person name="Wortman J."/>
            <person name="Nusbaum C."/>
            <person name="Birren B."/>
        </authorList>
    </citation>
    <scope>NUCLEOTIDE SEQUENCE [LARGE SCALE GENOMIC DNA]</scope>
    <source>
        <strain evidence="2 3">BCC8398</strain>
    </source>
</reference>
<feature type="compositionally biased region" description="Basic and acidic residues" evidence="1">
    <location>
        <begin position="339"/>
        <end position="362"/>
    </location>
</feature>
<dbReference type="Proteomes" id="UP000092666">
    <property type="component" value="Unassembled WGS sequence"/>
</dbReference>
<dbReference type="EMBL" id="KV700122">
    <property type="protein sequence ID" value="OCF37471.1"/>
    <property type="molecule type" value="Genomic_DNA"/>
</dbReference>
<feature type="region of interest" description="Disordered" evidence="1">
    <location>
        <begin position="1"/>
        <end position="57"/>
    </location>
</feature>
<sequence>MAVKGCTDSPSFLNPGDIRAHTKSSHPQLSPTSLETAEAFSLSPYARQTPPQPPPLDAPALRVQSLSTVPAYLVSSPIIHPFPKGTPLPIDISRANSPPFSRYHNYSHFRRQPPRLAQIGLPIVPDRTDEDVPFHPTCGEASPGYFVGFSCSIFPPNKAEDGLPVMQSLTDRKGRPIVPTSSRAGQHPFTIRKKATGKDGDIIPGRPRLIVPADVYAERQKTIDAEKKMRLKRRLRRKMLRNDWETKDEALKATLKKLSHEQTRRAGMRLAAKKVGSSVGYAFWKEVVRFEAEVIGAGMDVEVGEGEGDGDVKVEADIEMEGDDDVAPNSRDGMSSRSPAHDGAEESLNDFDRGESESKLDLTPDFGAVPEGNASNAKDNDNNANIDVYETKNGEDYIDGDSIADGKKDGDGEANAIEVD</sequence>
<evidence type="ECO:0000256" key="1">
    <source>
        <dbReference type="SAM" id="MobiDB-lite"/>
    </source>
</evidence>
<organism evidence="2 3">
    <name type="scientific">Kwoniella heveanensis BCC8398</name>
    <dbReference type="NCBI Taxonomy" id="1296120"/>
    <lineage>
        <taxon>Eukaryota</taxon>
        <taxon>Fungi</taxon>
        <taxon>Dikarya</taxon>
        <taxon>Basidiomycota</taxon>
        <taxon>Agaricomycotina</taxon>
        <taxon>Tremellomycetes</taxon>
        <taxon>Tremellales</taxon>
        <taxon>Cryptococcaceae</taxon>
        <taxon>Kwoniella</taxon>
    </lineage>
</organism>
<name>A0A1B9H2H6_9TREE</name>